<evidence type="ECO:0000313" key="3">
    <source>
        <dbReference type="EMBL" id="EEB14049.1"/>
    </source>
</evidence>
<dbReference type="HOGENOM" id="CLU_1196105_0_0_1"/>
<accession>E0VKZ3</accession>
<reference evidence="3" key="1">
    <citation type="submission" date="2007-04" db="EMBL/GenBank/DDBJ databases">
        <title>Annotation of Pediculus humanus corporis strain USDA.</title>
        <authorList>
            <person name="Kirkness E."/>
            <person name="Hannick L."/>
            <person name="Hass B."/>
            <person name="Bruggner R."/>
            <person name="Lawson D."/>
            <person name="Bidwell S."/>
            <person name="Joardar V."/>
            <person name="Caler E."/>
            <person name="Walenz B."/>
            <person name="Inman J."/>
            <person name="Schobel S."/>
            <person name="Galinsky K."/>
            <person name="Amedeo P."/>
            <person name="Strausberg R."/>
        </authorList>
    </citation>
    <scope>NUCLEOTIDE SEQUENCE</scope>
    <source>
        <strain evidence="3">USDA</strain>
    </source>
</reference>
<dbReference type="EMBL" id="AAZO01003198">
    <property type="status" value="NOT_ANNOTATED_CDS"/>
    <property type="molecule type" value="Genomic_DNA"/>
</dbReference>
<dbReference type="EnsemblMetazoa" id="PHUM276110-RA">
    <property type="protein sequence ID" value="PHUM276110-PA"/>
    <property type="gene ID" value="PHUM276110"/>
</dbReference>
<gene>
    <name evidence="4" type="primary">8238996</name>
    <name evidence="3" type="ORF">Phum_PHUM276110</name>
</gene>
<feature type="signal peptide" evidence="2">
    <location>
        <begin position="1"/>
        <end position="24"/>
    </location>
</feature>
<keyword evidence="2" id="KW-0732">Signal</keyword>
<dbReference type="KEGG" id="phu:Phum_PHUM276110"/>
<reference evidence="4" key="3">
    <citation type="submission" date="2021-02" db="UniProtKB">
        <authorList>
            <consortium name="EnsemblMetazoa"/>
        </authorList>
    </citation>
    <scope>IDENTIFICATION</scope>
    <source>
        <strain evidence="4">USDA</strain>
    </source>
</reference>
<organism>
    <name type="scientific">Pediculus humanus subsp. corporis</name>
    <name type="common">Body louse</name>
    <dbReference type="NCBI Taxonomy" id="121224"/>
    <lineage>
        <taxon>Eukaryota</taxon>
        <taxon>Metazoa</taxon>
        <taxon>Ecdysozoa</taxon>
        <taxon>Arthropoda</taxon>
        <taxon>Hexapoda</taxon>
        <taxon>Insecta</taxon>
        <taxon>Pterygota</taxon>
        <taxon>Neoptera</taxon>
        <taxon>Paraneoptera</taxon>
        <taxon>Psocodea</taxon>
        <taxon>Troctomorpha</taxon>
        <taxon>Phthiraptera</taxon>
        <taxon>Anoplura</taxon>
        <taxon>Pediculidae</taxon>
        <taxon>Pediculus</taxon>
    </lineage>
</organism>
<evidence type="ECO:0000256" key="1">
    <source>
        <dbReference type="SAM" id="MobiDB-lite"/>
    </source>
</evidence>
<dbReference type="AlphaFoldDB" id="E0VKZ3"/>
<keyword evidence="5" id="KW-1185">Reference proteome</keyword>
<sequence length="232" mass="27682">MSFVNLSQLIILLLLLSFGYLISGKHVIEYEKLTNEKIHQPFHDLQTENSKRFVNDKKGLKKIHYEDYEKGERGHFVKNHKEDDRRQDGGNKKTYSVKDERSREGHHSEKGEKGYEYEDGGEFRKVQKTKGVHTVHKINEYKKKIDFFDEDFIENNYEKHGGSLVNARKNDGSQFYEIQRRFDKQQKEINGKKNENDEKLLRHQFNRENYKNNNNGGEFYKIFQPVFSFFSS</sequence>
<evidence type="ECO:0000256" key="2">
    <source>
        <dbReference type="SAM" id="SignalP"/>
    </source>
</evidence>
<dbReference type="GeneID" id="8238996"/>
<name>E0VKZ3_PEDHC</name>
<evidence type="ECO:0000313" key="4">
    <source>
        <dbReference type="EnsemblMetazoa" id="PHUM276110-PA"/>
    </source>
</evidence>
<dbReference type="VEuPathDB" id="VectorBase:PHUM276110"/>
<dbReference type="InParanoid" id="E0VKZ3"/>
<dbReference type="eggNOG" id="ENOG502RYTI">
    <property type="taxonomic scope" value="Eukaryota"/>
</dbReference>
<dbReference type="InterPro" id="IPR031959">
    <property type="entry name" value="DUF4779"/>
</dbReference>
<dbReference type="CTD" id="8238996"/>
<protein>
    <submittedName>
        <fullName evidence="3 4">Uncharacterized protein</fullName>
    </submittedName>
</protein>
<proteinExistence type="predicted"/>
<feature type="chain" id="PRO_5014570134" evidence="2">
    <location>
        <begin position="25"/>
        <end position="232"/>
    </location>
</feature>
<reference evidence="3" key="2">
    <citation type="submission" date="2007-04" db="EMBL/GenBank/DDBJ databases">
        <title>The genome of the human body louse.</title>
        <authorList>
            <consortium name="The Human Body Louse Genome Consortium"/>
            <person name="Kirkness E."/>
            <person name="Walenz B."/>
            <person name="Hass B."/>
            <person name="Bruggner R."/>
            <person name="Strausberg R."/>
        </authorList>
    </citation>
    <scope>NUCLEOTIDE SEQUENCE</scope>
    <source>
        <strain evidence="3">USDA</strain>
    </source>
</reference>
<dbReference type="RefSeq" id="XP_002426787.1">
    <property type="nucleotide sequence ID" value="XM_002426742.1"/>
</dbReference>
<dbReference type="OrthoDB" id="8251545at2759"/>
<dbReference type="Proteomes" id="UP000009046">
    <property type="component" value="Unassembled WGS sequence"/>
</dbReference>
<dbReference type="Pfam" id="PF16009">
    <property type="entry name" value="DUF4779"/>
    <property type="match status" value="1"/>
</dbReference>
<evidence type="ECO:0000313" key="5">
    <source>
        <dbReference type="Proteomes" id="UP000009046"/>
    </source>
</evidence>
<dbReference type="EMBL" id="DS235255">
    <property type="protein sequence ID" value="EEB14049.1"/>
    <property type="molecule type" value="Genomic_DNA"/>
</dbReference>
<feature type="region of interest" description="Disordered" evidence="1">
    <location>
        <begin position="74"/>
        <end position="116"/>
    </location>
</feature>